<evidence type="ECO:0000259" key="1">
    <source>
        <dbReference type="Pfam" id="PF12323"/>
    </source>
</evidence>
<comment type="caution">
    <text evidence="2">The sequence shown here is derived from an EMBL/GenBank/DDBJ whole genome shotgun (WGS) entry which is preliminary data.</text>
</comment>
<dbReference type="EMBL" id="CBSW010000006">
    <property type="protein sequence ID" value="CDG95104.1"/>
    <property type="molecule type" value="Genomic_DNA"/>
</dbReference>
<feature type="domain" description="Transposase putative helix-turn-helix" evidence="1">
    <location>
        <begin position="1"/>
        <end position="44"/>
    </location>
</feature>
<dbReference type="RefSeq" id="WP_051870487.1">
    <property type="nucleotide sequence ID" value="NZ_CAWLWN010000095.1"/>
</dbReference>
<dbReference type="HOGENOM" id="CLU_032903_4_1_6"/>
<sequence>MLYAIQIRLYPNTGQREFFAKTFGCCRWVFNNALAFCQQQYEAGAPRPSAYDLMKRMTLLKAELPWLAEADSQALKYACSCVDIAYKNFFRRVKNGETPGFPRFKSKHRGDATYTATAAASIQLTERQLKLPKTGWVLCRGSRPFEEKIKRATVRQTPTGKYYATVLIDDGHDFPAQPTVLSH</sequence>
<protein>
    <submittedName>
        <fullName evidence="2">Transposase</fullName>
    </submittedName>
</protein>
<name>A0A077N7V6_XENBV</name>
<proteinExistence type="predicted"/>
<dbReference type="AlphaFoldDB" id="A0A077N7V6"/>
<accession>A0A077N7V6</accession>
<dbReference type="InterPro" id="IPR021027">
    <property type="entry name" value="Transposase_put_HTH"/>
</dbReference>
<dbReference type="Pfam" id="PF12323">
    <property type="entry name" value="HTH_OrfB_IS605"/>
    <property type="match status" value="1"/>
</dbReference>
<dbReference type="Proteomes" id="UP000028511">
    <property type="component" value="Unassembled WGS sequence"/>
</dbReference>
<organism evidence="2">
    <name type="scientific">Xenorhabdus bovienii str. puntauvense</name>
    <dbReference type="NCBI Taxonomy" id="1398201"/>
    <lineage>
        <taxon>Bacteria</taxon>
        <taxon>Pseudomonadati</taxon>
        <taxon>Pseudomonadota</taxon>
        <taxon>Gammaproteobacteria</taxon>
        <taxon>Enterobacterales</taxon>
        <taxon>Morganellaceae</taxon>
        <taxon>Xenorhabdus</taxon>
    </lineage>
</organism>
<gene>
    <name evidence="2" type="ORF">XBP1_1030001</name>
</gene>
<reference evidence="2" key="1">
    <citation type="submission" date="2013-07" db="EMBL/GenBank/DDBJ databases">
        <title>Sub-species coevolution in mutualistic symbiosis.</title>
        <authorList>
            <person name="Murfin K."/>
            <person name="Klassen J."/>
            <person name="Lee M."/>
            <person name="Forst S."/>
            <person name="Stock P."/>
            <person name="Goodrich-Blair H."/>
        </authorList>
    </citation>
    <scope>NUCLEOTIDE SEQUENCE [LARGE SCALE GENOMIC DNA]</scope>
    <source>
        <strain evidence="2">Puntauvense</strain>
    </source>
</reference>
<evidence type="ECO:0000313" key="2">
    <source>
        <dbReference type="EMBL" id="CDG95104.1"/>
    </source>
</evidence>